<sequence>MNTASLSDHHVSDTPDSQRVGRAFAARLDMTIKRSGLSSGRVAKSLGVTEGDVTLWRAGITLPRTADCRRLSELLHVEMTWLNGGSKPVGENERRSDGMNAIG</sequence>
<dbReference type="SUPFAM" id="SSF47413">
    <property type="entry name" value="lambda repressor-like DNA-binding domains"/>
    <property type="match status" value="1"/>
</dbReference>
<organism evidence="2 3">
    <name type="scientific">Caballeronia udeis</name>
    <dbReference type="NCBI Taxonomy" id="1232866"/>
    <lineage>
        <taxon>Bacteria</taxon>
        <taxon>Pseudomonadati</taxon>
        <taxon>Pseudomonadota</taxon>
        <taxon>Betaproteobacteria</taxon>
        <taxon>Burkholderiales</taxon>
        <taxon>Burkholderiaceae</taxon>
        <taxon>Caballeronia</taxon>
    </lineage>
</organism>
<dbReference type="AlphaFoldDB" id="A0A158HRZ6"/>
<dbReference type="InterPro" id="IPR001387">
    <property type="entry name" value="Cro/C1-type_HTH"/>
</dbReference>
<dbReference type="RefSeq" id="WP_156528941.1">
    <property type="nucleotide sequence ID" value="NZ_FCOK02000034.1"/>
</dbReference>
<name>A0A158HRZ6_9BURK</name>
<gene>
    <name evidence="2" type="ORF">AWB69_04701</name>
</gene>
<feature type="region of interest" description="Disordered" evidence="1">
    <location>
        <begin position="83"/>
        <end position="103"/>
    </location>
</feature>
<evidence type="ECO:0000313" key="3">
    <source>
        <dbReference type="Proteomes" id="UP000054683"/>
    </source>
</evidence>
<reference evidence="2 3" key="1">
    <citation type="submission" date="2016-01" db="EMBL/GenBank/DDBJ databases">
        <authorList>
            <person name="Oliw E.H."/>
        </authorList>
    </citation>
    <scope>NUCLEOTIDE SEQUENCE [LARGE SCALE GENOMIC DNA]</scope>
    <source>
        <strain evidence="2">LMG 27134</strain>
    </source>
</reference>
<dbReference type="InterPro" id="IPR010982">
    <property type="entry name" value="Lambda_DNA-bd_dom_sf"/>
</dbReference>
<accession>A0A158HRZ6</accession>
<dbReference type="Gene3D" id="1.10.260.40">
    <property type="entry name" value="lambda repressor-like DNA-binding domains"/>
    <property type="match status" value="1"/>
</dbReference>
<evidence type="ECO:0008006" key="4">
    <source>
        <dbReference type="Google" id="ProtNLM"/>
    </source>
</evidence>
<dbReference type="OrthoDB" id="9009444at2"/>
<dbReference type="CDD" id="cd00093">
    <property type="entry name" value="HTH_XRE"/>
    <property type="match status" value="1"/>
</dbReference>
<proteinExistence type="predicted"/>
<evidence type="ECO:0000313" key="2">
    <source>
        <dbReference type="EMBL" id="SAL46769.1"/>
    </source>
</evidence>
<feature type="region of interest" description="Disordered" evidence="1">
    <location>
        <begin position="1"/>
        <end position="20"/>
    </location>
</feature>
<dbReference type="EMBL" id="FCOK02000034">
    <property type="protein sequence ID" value="SAL46769.1"/>
    <property type="molecule type" value="Genomic_DNA"/>
</dbReference>
<dbReference type="Proteomes" id="UP000054683">
    <property type="component" value="Unassembled WGS sequence"/>
</dbReference>
<dbReference type="GO" id="GO:0003677">
    <property type="term" value="F:DNA binding"/>
    <property type="evidence" value="ECO:0007669"/>
    <property type="project" value="InterPro"/>
</dbReference>
<protein>
    <recommendedName>
        <fullName evidence="4">HTH cro/C1-type domain-containing protein</fullName>
    </recommendedName>
</protein>
<evidence type="ECO:0000256" key="1">
    <source>
        <dbReference type="SAM" id="MobiDB-lite"/>
    </source>
</evidence>